<feature type="non-terminal residue" evidence="1">
    <location>
        <position position="221"/>
    </location>
</feature>
<comment type="caution">
    <text evidence="1">The sequence shown here is derived from an EMBL/GenBank/DDBJ whole genome shotgun (WGS) entry which is preliminary data.</text>
</comment>
<sequence>MALKLEDVECPSSWQVVADAVVSSFTASVPLELAAFGALDVPVDANAAIKHFTGGIGLHDDQHERLRNTILDNEANVSIVETEIKHLGEHLMTVYRAFSKTLALTGEFERWQTRSTASDHSSSLCKILLDVVEHSRIHAIHLKLLCEEYNSTILRALEDDSMPPRMIHRRLAMFSEATEQSREEAHRDNVDLDELRFEVHRKAETTFKAIESANGDPSNEL</sequence>
<gene>
    <name evidence="1" type="ORF">V5O48_019269</name>
</gene>
<accession>A0ABR3EIV5</accession>
<evidence type="ECO:0000313" key="1">
    <source>
        <dbReference type="EMBL" id="KAL0562809.1"/>
    </source>
</evidence>
<name>A0ABR3EIV5_9AGAR</name>
<reference evidence="1 2" key="1">
    <citation type="submission" date="2024-02" db="EMBL/GenBank/DDBJ databases">
        <title>A draft genome for the cacao thread blight pathogen Marasmius crinis-equi.</title>
        <authorList>
            <person name="Cohen S.P."/>
            <person name="Baruah I.K."/>
            <person name="Amoako-Attah I."/>
            <person name="Bukari Y."/>
            <person name="Meinhardt L.W."/>
            <person name="Bailey B.A."/>
        </authorList>
    </citation>
    <scope>NUCLEOTIDE SEQUENCE [LARGE SCALE GENOMIC DNA]</scope>
    <source>
        <strain evidence="1 2">GH-76</strain>
    </source>
</reference>
<proteinExistence type="predicted"/>
<dbReference type="Proteomes" id="UP001465976">
    <property type="component" value="Unassembled WGS sequence"/>
</dbReference>
<keyword evidence="2" id="KW-1185">Reference proteome</keyword>
<dbReference type="EMBL" id="JBAHYK010004448">
    <property type="protein sequence ID" value="KAL0562809.1"/>
    <property type="molecule type" value="Genomic_DNA"/>
</dbReference>
<evidence type="ECO:0000313" key="2">
    <source>
        <dbReference type="Proteomes" id="UP001465976"/>
    </source>
</evidence>
<organism evidence="1 2">
    <name type="scientific">Marasmius crinis-equi</name>
    <dbReference type="NCBI Taxonomy" id="585013"/>
    <lineage>
        <taxon>Eukaryota</taxon>
        <taxon>Fungi</taxon>
        <taxon>Dikarya</taxon>
        <taxon>Basidiomycota</taxon>
        <taxon>Agaricomycotina</taxon>
        <taxon>Agaricomycetes</taxon>
        <taxon>Agaricomycetidae</taxon>
        <taxon>Agaricales</taxon>
        <taxon>Marasmiineae</taxon>
        <taxon>Marasmiaceae</taxon>
        <taxon>Marasmius</taxon>
    </lineage>
</organism>
<protein>
    <submittedName>
        <fullName evidence="1">Uncharacterized protein</fullName>
    </submittedName>
</protein>